<feature type="transmembrane region" description="Helical" evidence="10">
    <location>
        <begin position="64"/>
        <end position="82"/>
    </location>
</feature>
<dbReference type="PANTHER" id="PTHR21137">
    <property type="entry name" value="ODORANT RECEPTOR"/>
    <property type="match status" value="1"/>
</dbReference>
<feature type="transmembrane region" description="Helical" evidence="10">
    <location>
        <begin position="32"/>
        <end position="52"/>
    </location>
</feature>
<evidence type="ECO:0000256" key="4">
    <source>
        <dbReference type="ARBA" id="ARBA00022692"/>
    </source>
</evidence>
<dbReference type="PANTHER" id="PTHR21137:SF35">
    <property type="entry name" value="ODORANT RECEPTOR 19A-RELATED"/>
    <property type="match status" value="1"/>
</dbReference>
<dbReference type="Pfam" id="PF02949">
    <property type="entry name" value="7tm_6"/>
    <property type="match status" value="1"/>
</dbReference>
<keyword evidence="9 10" id="KW-0807">Transducer</keyword>
<keyword evidence="8 10" id="KW-0675">Receptor</keyword>
<dbReference type="GO" id="GO:0004984">
    <property type="term" value="F:olfactory receptor activity"/>
    <property type="evidence" value="ECO:0007669"/>
    <property type="project" value="InterPro"/>
</dbReference>
<keyword evidence="4 10" id="KW-0812">Transmembrane</keyword>
<dbReference type="AlphaFoldDB" id="A0A3S9LWC8"/>
<comment type="subcellular location">
    <subcellularLocation>
        <location evidence="1 10">Cell membrane</location>
        <topology evidence="1 10">Multi-pass membrane protein</topology>
    </subcellularLocation>
</comment>
<accession>A0A3S9LWC8</accession>
<evidence type="ECO:0000256" key="7">
    <source>
        <dbReference type="ARBA" id="ARBA00023136"/>
    </source>
</evidence>
<feature type="transmembrane region" description="Helical" evidence="10">
    <location>
        <begin position="261"/>
        <end position="279"/>
    </location>
</feature>
<evidence type="ECO:0000313" key="11">
    <source>
        <dbReference type="EMBL" id="AZQ24948.1"/>
    </source>
</evidence>
<dbReference type="GO" id="GO:0005886">
    <property type="term" value="C:plasma membrane"/>
    <property type="evidence" value="ECO:0007669"/>
    <property type="project" value="UniProtKB-SubCell"/>
</dbReference>
<evidence type="ECO:0000256" key="10">
    <source>
        <dbReference type="RuleBase" id="RU351113"/>
    </source>
</evidence>
<comment type="caution">
    <text evidence="10">Lacks conserved residue(s) required for the propagation of feature annotation.</text>
</comment>
<organism evidence="11">
    <name type="scientific">Aphidius gifuensis</name>
    <name type="common">Parasitoid wasp</name>
    <dbReference type="NCBI Taxonomy" id="684658"/>
    <lineage>
        <taxon>Eukaryota</taxon>
        <taxon>Metazoa</taxon>
        <taxon>Ecdysozoa</taxon>
        <taxon>Arthropoda</taxon>
        <taxon>Hexapoda</taxon>
        <taxon>Insecta</taxon>
        <taxon>Pterygota</taxon>
        <taxon>Neoptera</taxon>
        <taxon>Endopterygota</taxon>
        <taxon>Hymenoptera</taxon>
        <taxon>Apocrita</taxon>
        <taxon>Ichneumonoidea</taxon>
        <taxon>Braconidae</taxon>
        <taxon>Aphidiinae</taxon>
        <taxon>Aphidius</taxon>
    </lineage>
</organism>
<keyword evidence="6 10" id="KW-1133">Transmembrane helix</keyword>
<keyword evidence="3 10" id="KW-0716">Sensory transduction</keyword>
<dbReference type="EMBL" id="MK049007">
    <property type="protein sequence ID" value="AZQ24948.1"/>
    <property type="molecule type" value="mRNA"/>
</dbReference>
<evidence type="ECO:0000256" key="8">
    <source>
        <dbReference type="ARBA" id="ARBA00023170"/>
    </source>
</evidence>
<reference evidence="11" key="1">
    <citation type="journal article" date="2018" name="Front. Physiol.">
        <title>Differential Expression Analysis of Olfactory Genes Based on a Combination of Sequencing Platforms and Behavioral Investigations in Aphidius gifuensis.</title>
        <authorList>
            <person name="Fan J."/>
            <person name="Zhang Q."/>
            <person name="Xu Q."/>
            <person name="Xue W."/>
            <person name="Han Z."/>
            <person name="Sun J."/>
            <person name="Chen J."/>
        </authorList>
    </citation>
    <scope>NUCLEOTIDE SEQUENCE</scope>
</reference>
<evidence type="ECO:0000256" key="9">
    <source>
        <dbReference type="ARBA" id="ARBA00023224"/>
    </source>
</evidence>
<keyword evidence="5 10" id="KW-0552">Olfaction</keyword>
<dbReference type="OrthoDB" id="6597368at2759"/>
<sequence length="385" mass="44672">MSLLSYSIIMLRVLGLWYPDDDNISKWKKRIYMIYTFLLFLIMYTFTLSQIIALSSCMNDANEFTNATFMSLTMLAACVKMWNMITHRKTIYNMIKILENNTFKIRDDHELKIQNEQHRRIKIFTIVYGLLIESTVSSFTRASIIRDIPERDLPFKALLPYSLSSSFAYWFSYIHQTIAHYYGASINAAIDAHFASSLIATCGQIKILKYRFQSMHQIIEKIKILNNESREKLKKKLLIGCEIHHLAIYQFAKTTNNTFKIPIFIQYFASALVLCVSTFSLSQIEPLSTEFISLFMYLICVSTQIYIYCDCATDVYFESDSISTSIYKSNWTSLSVSNQKSLIIIMARTLKPIKYTSGYIELSLTSFNNLLKMSYSIYNVLKKPG</sequence>
<evidence type="ECO:0000256" key="6">
    <source>
        <dbReference type="ARBA" id="ARBA00022989"/>
    </source>
</evidence>
<evidence type="ECO:0000256" key="3">
    <source>
        <dbReference type="ARBA" id="ARBA00022606"/>
    </source>
</evidence>
<feature type="transmembrane region" description="Helical" evidence="10">
    <location>
        <begin position="291"/>
        <end position="309"/>
    </location>
</feature>
<evidence type="ECO:0000256" key="2">
    <source>
        <dbReference type="ARBA" id="ARBA00022475"/>
    </source>
</evidence>
<proteinExistence type="evidence at transcript level"/>
<dbReference type="GO" id="GO:0005549">
    <property type="term" value="F:odorant binding"/>
    <property type="evidence" value="ECO:0007669"/>
    <property type="project" value="InterPro"/>
</dbReference>
<dbReference type="InterPro" id="IPR004117">
    <property type="entry name" value="7tm6_olfct_rcpt"/>
</dbReference>
<keyword evidence="7 10" id="KW-0472">Membrane</keyword>
<comment type="similarity">
    <text evidence="10">Belongs to the insect chemoreceptor superfamily. Heteromeric odorant receptor channel (TC 1.A.69) family.</text>
</comment>
<keyword evidence="2" id="KW-1003">Cell membrane</keyword>
<dbReference type="GO" id="GO:0007165">
    <property type="term" value="P:signal transduction"/>
    <property type="evidence" value="ECO:0007669"/>
    <property type="project" value="UniProtKB-KW"/>
</dbReference>
<protein>
    <recommendedName>
        <fullName evidence="10">Odorant receptor</fullName>
    </recommendedName>
</protein>
<evidence type="ECO:0000256" key="5">
    <source>
        <dbReference type="ARBA" id="ARBA00022725"/>
    </source>
</evidence>
<evidence type="ECO:0000256" key="1">
    <source>
        <dbReference type="ARBA" id="ARBA00004651"/>
    </source>
</evidence>
<name>A0A3S9LWC8_APHGI</name>